<dbReference type="AlphaFoldDB" id="A0A4S2KGS2"/>
<comment type="caution">
    <text evidence="2">The sequence shown here is derived from an EMBL/GenBank/DDBJ whole genome shotgun (WGS) entry which is preliminary data.</text>
</comment>
<evidence type="ECO:0000313" key="2">
    <source>
        <dbReference type="EMBL" id="TGZ48655.1"/>
    </source>
</evidence>
<dbReference type="Proteomes" id="UP000310200">
    <property type="component" value="Unassembled WGS sequence"/>
</dbReference>
<protein>
    <submittedName>
        <fullName evidence="2">Uncharacterized protein</fullName>
    </submittedName>
</protein>
<accession>A0A4S2KGS2</accession>
<feature type="region of interest" description="Disordered" evidence="1">
    <location>
        <begin position="97"/>
        <end position="119"/>
    </location>
</feature>
<gene>
    <name evidence="2" type="ORF">DBV15_04837</name>
</gene>
<name>A0A4S2KGS2_9HYME</name>
<organism evidence="2 3">
    <name type="scientific">Temnothorax longispinosus</name>
    <dbReference type="NCBI Taxonomy" id="300112"/>
    <lineage>
        <taxon>Eukaryota</taxon>
        <taxon>Metazoa</taxon>
        <taxon>Ecdysozoa</taxon>
        <taxon>Arthropoda</taxon>
        <taxon>Hexapoda</taxon>
        <taxon>Insecta</taxon>
        <taxon>Pterygota</taxon>
        <taxon>Neoptera</taxon>
        <taxon>Endopterygota</taxon>
        <taxon>Hymenoptera</taxon>
        <taxon>Apocrita</taxon>
        <taxon>Aculeata</taxon>
        <taxon>Formicoidea</taxon>
        <taxon>Formicidae</taxon>
        <taxon>Myrmicinae</taxon>
        <taxon>Temnothorax</taxon>
    </lineage>
</organism>
<evidence type="ECO:0000313" key="3">
    <source>
        <dbReference type="Proteomes" id="UP000310200"/>
    </source>
</evidence>
<evidence type="ECO:0000256" key="1">
    <source>
        <dbReference type="SAM" id="MobiDB-lite"/>
    </source>
</evidence>
<dbReference type="EMBL" id="QBLH01002377">
    <property type="protein sequence ID" value="TGZ48655.1"/>
    <property type="molecule type" value="Genomic_DNA"/>
</dbReference>
<sequence length="119" mass="13859">MQQARPTNAVECKAEVGLRAIAVRMGVLSNGTLHLTTVYWRPRCIRQEFVRNSTSARRGATNYFNNTINCWRILRRKWSKLTRAFIDCSRETNDYTNRAASYSDNNKDMQTTSQYADKR</sequence>
<keyword evidence="3" id="KW-1185">Reference proteome</keyword>
<reference evidence="2 3" key="1">
    <citation type="journal article" date="2019" name="Philos. Trans. R. Soc. Lond., B, Biol. Sci.">
        <title>Ant behaviour and brain gene expression of defending hosts depend on the ecological success of the intruding social parasite.</title>
        <authorList>
            <person name="Kaur R."/>
            <person name="Stoldt M."/>
            <person name="Jongepier E."/>
            <person name="Feldmeyer B."/>
            <person name="Menzel F."/>
            <person name="Bornberg-Bauer E."/>
            <person name="Foitzik S."/>
        </authorList>
    </citation>
    <scope>NUCLEOTIDE SEQUENCE [LARGE SCALE GENOMIC DNA]</scope>
    <source>
        <tissue evidence="2">Whole body</tissue>
    </source>
</reference>
<proteinExistence type="predicted"/>